<organism evidence="1 2">
    <name type="scientific">Brucella rhizosphaerae</name>
    <dbReference type="NCBI Taxonomy" id="571254"/>
    <lineage>
        <taxon>Bacteria</taxon>
        <taxon>Pseudomonadati</taxon>
        <taxon>Pseudomonadota</taxon>
        <taxon>Alphaproteobacteria</taxon>
        <taxon>Hyphomicrobiales</taxon>
        <taxon>Brucellaceae</taxon>
        <taxon>Brucella/Ochrobactrum group</taxon>
        <taxon>Brucella</taxon>
    </lineage>
</organism>
<name>A0A256F8L8_9HYPH</name>
<accession>A0A256F8L8</accession>
<dbReference type="EMBL" id="NNRK01000033">
    <property type="protein sequence ID" value="OYR11205.1"/>
    <property type="molecule type" value="Genomic_DNA"/>
</dbReference>
<protein>
    <submittedName>
        <fullName evidence="1">Uncharacterized protein</fullName>
    </submittedName>
</protein>
<reference evidence="1 2" key="1">
    <citation type="submission" date="2017-07" db="EMBL/GenBank/DDBJ databases">
        <title>Phylogenetic study on the rhizospheric bacterium Ochrobactrum sp. A44.</title>
        <authorList>
            <person name="Krzyzanowska D.M."/>
            <person name="Ossowicki A."/>
            <person name="Rajewska M."/>
            <person name="Maciag T."/>
            <person name="Kaczynski Z."/>
            <person name="Czerwicka M."/>
            <person name="Jafra S."/>
        </authorList>
    </citation>
    <scope>NUCLEOTIDE SEQUENCE [LARGE SCALE GENOMIC DNA]</scope>
    <source>
        <strain evidence="1 2">PR17</strain>
    </source>
</reference>
<dbReference type="Proteomes" id="UP000216345">
    <property type="component" value="Unassembled WGS sequence"/>
</dbReference>
<evidence type="ECO:0000313" key="2">
    <source>
        <dbReference type="Proteomes" id="UP000216345"/>
    </source>
</evidence>
<sequence>MQKVTNQRPVMFDALVQPISQMTVLDEIHRIFADEIEPFLAHVRSLGYEGQFAYEGITGRIQMDFATALDALRFKQAL</sequence>
<keyword evidence="2" id="KW-1185">Reference proteome</keyword>
<dbReference type="AlphaFoldDB" id="A0A256F8L8"/>
<comment type="caution">
    <text evidence="1">The sequence shown here is derived from an EMBL/GenBank/DDBJ whole genome shotgun (WGS) entry which is preliminary data.</text>
</comment>
<gene>
    <name evidence="1" type="ORF">CEV32_1503</name>
</gene>
<proteinExistence type="predicted"/>
<evidence type="ECO:0000313" key="1">
    <source>
        <dbReference type="EMBL" id="OYR11205.1"/>
    </source>
</evidence>